<dbReference type="Gene3D" id="1.10.1900.10">
    <property type="entry name" value="c-terminal domain of poly(a) binding protein"/>
    <property type="match status" value="2"/>
</dbReference>
<evidence type="ECO:0000256" key="1">
    <source>
        <dbReference type="ARBA" id="ARBA00008557"/>
    </source>
</evidence>
<name>A0A8H4F7I2_MUCCL</name>
<dbReference type="Gene3D" id="3.30.70.330">
    <property type="match status" value="3"/>
</dbReference>
<dbReference type="InterPro" id="IPR035979">
    <property type="entry name" value="RBD_domain_sf"/>
</dbReference>
<dbReference type="InterPro" id="IPR002004">
    <property type="entry name" value="PABP_HYD_C"/>
</dbReference>
<feature type="region of interest" description="Disordered" evidence="5">
    <location>
        <begin position="559"/>
        <end position="578"/>
    </location>
</feature>
<dbReference type="Pfam" id="PF00076">
    <property type="entry name" value="RRM_1"/>
    <property type="match status" value="2"/>
</dbReference>
<dbReference type="InterPro" id="IPR000504">
    <property type="entry name" value="RRM_dom"/>
</dbReference>
<reference evidence="8 9" key="1">
    <citation type="submission" date="2019-09" db="EMBL/GenBank/DDBJ databases">
        <authorList>
            <consortium name="DOE Joint Genome Institute"/>
            <person name="Mondo S.J."/>
            <person name="Navarro-Mendoza M.I."/>
            <person name="Perez-Arques C."/>
            <person name="Panchal S."/>
            <person name="Nicolas F.E."/>
            <person name="Ganguly P."/>
            <person name="Pangilinan J."/>
            <person name="Grigoriev I."/>
            <person name="Heitman J."/>
            <person name="Sanya K."/>
            <person name="Garre V."/>
        </authorList>
    </citation>
    <scope>NUCLEOTIDE SEQUENCE [LARGE SCALE GENOMIC DNA]</scope>
    <source>
        <strain evidence="8 9">MU402</strain>
    </source>
</reference>
<dbReference type="SMART" id="SM00517">
    <property type="entry name" value="PolyA"/>
    <property type="match status" value="1"/>
</dbReference>
<dbReference type="InterPro" id="IPR036053">
    <property type="entry name" value="PABP-dom"/>
</dbReference>
<evidence type="ECO:0000259" key="7">
    <source>
        <dbReference type="PROSITE" id="PS51309"/>
    </source>
</evidence>
<accession>A0A8H4F7I2</accession>
<dbReference type="SUPFAM" id="SSF63570">
    <property type="entry name" value="PABC (PABP) domain"/>
    <property type="match status" value="1"/>
</dbReference>
<evidence type="ECO:0000256" key="2">
    <source>
        <dbReference type="ARBA" id="ARBA00022737"/>
    </source>
</evidence>
<feature type="domain" description="PABC" evidence="7">
    <location>
        <begin position="614"/>
        <end position="687"/>
    </location>
</feature>
<keyword evidence="3 4" id="KW-0694">RNA-binding</keyword>
<comment type="similarity">
    <text evidence="1">Belongs to the polyadenylate-binding protein type-1 family.</text>
</comment>
<feature type="domain" description="RRM" evidence="6">
    <location>
        <begin position="235"/>
        <end position="313"/>
    </location>
</feature>
<dbReference type="SMART" id="SM00360">
    <property type="entry name" value="RRM"/>
    <property type="match status" value="2"/>
</dbReference>
<feature type="compositionally biased region" description="Polar residues" evidence="5">
    <location>
        <begin position="453"/>
        <end position="468"/>
    </location>
</feature>
<dbReference type="SUPFAM" id="SSF54928">
    <property type="entry name" value="RNA-binding domain, RBD"/>
    <property type="match status" value="2"/>
</dbReference>
<evidence type="ECO:0000256" key="4">
    <source>
        <dbReference type="PROSITE-ProRule" id="PRU00176"/>
    </source>
</evidence>
<dbReference type="CDD" id="cd00590">
    <property type="entry name" value="RRM_SF"/>
    <property type="match status" value="1"/>
</dbReference>
<dbReference type="PROSITE" id="PS50102">
    <property type="entry name" value="RRM"/>
    <property type="match status" value="2"/>
</dbReference>
<feature type="region of interest" description="Disordered" evidence="5">
    <location>
        <begin position="313"/>
        <end position="336"/>
    </location>
</feature>
<dbReference type="AlphaFoldDB" id="A0A8H4F7I2"/>
<dbReference type="Proteomes" id="UP000469890">
    <property type="component" value="Unassembled WGS sequence"/>
</dbReference>
<dbReference type="EMBL" id="JAAECE010000001">
    <property type="protein sequence ID" value="KAF1807710.1"/>
    <property type="molecule type" value="Genomic_DNA"/>
</dbReference>
<feature type="region of interest" description="Disordered" evidence="5">
    <location>
        <begin position="447"/>
        <end position="468"/>
    </location>
</feature>
<feature type="compositionally biased region" description="Low complexity" evidence="5">
    <location>
        <begin position="321"/>
        <end position="330"/>
    </location>
</feature>
<dbReference type="Pfam" id="PF00658">
    <property type="entry name" value="MLLE"/>
    <property type="match status" value="1"/>
</dbReference>
<protein>
    <recommendedName>
        <fullName evidence="10">Polyadenylate tail-binding protein</fullName>
    </recommendedName>
</protein>
<evidence type="ECO:0008006" key="10">
    <source>
        <dbReference type="Google" id="ProtNLM"/>
    </source>
</evidence>
<dbReference type="PROSITE" id="PS51309">
    <property type="entry name" value="PABC"/>
    <property type="match status" value="1"/>
</dbReference>
<feature type="domain" description="RRM" evidence="6">
    <location>
        <begin position="118"/>
        <end position="194"/>
    </location>
</feature>
<evidence type="ECO:0000256" key="3">
    <source>
        <dbReference type="ARBA" id="ARBA00022884"/>
    </source>
</evidence>
<evidence type="ECO:0000313" key="9">
    <source>
        <dbReference type="Proteomes" id="UP000469890"/>
    </source>
</evidence>
<dbReference type="PANTHER" id="PTHR24012">
    <property type="entry name" value="RNA BINDING PROTEIN"/>
    <property type="match status" value="1"/>
</dbReference>
<dbReference type="InterPro" id="IPR012677">
    <property type="entry name" value="Nucleotide-bd_a/b_plait_sf"/>
</dbReference>
<evidence type="ECO:0000313" key="8">
    <source>
        <dbReference type="EMBL" id="KAF1807710.1"/>
    </source>
</evidence>
<proteinExistence type="inferred from homology"/>
<sequence length="687" mass="76876">MTTVKPIIKLPPRSKSCSTRSTYQDMMSPYDSQSIVSNELYFEDKENRLQDYDIQHLLQDYSLYQIKRERGGGYLSFPDSKMADRVYSLFNGYMFANQTVLKFRLSFNDLNDPQPEGYILEIRHLPTHMDHNSLYDIFRPYGPLSICKPIAEDGTLKGKALVQFFYKEDSDVAVNSLNNKVIDGSVIQIHALMMNSFSSSRYMTQSMSTPTSGTTSTTMVASEPTKESTGYVDYMNLYVKNLDPTVDNTDLFNIFRKYGRIVSARVMSNPATGLSKGYGFVSFGKPEEAALALKETDGMQYRTKPMIVAYHEPKKPRQEKSTSTTTSSFHSPPPTAPIDYATTPYFETRHPHEVGPLGLGIDNVDQLAMNVKDLSVGGTAPPPLRRNLSMDNNSFTPPPIRTSPQFASRPSLASLASGASIQQAPVSAMYEKMEQEKILEEKPRTLRRKGSLESVSSVMTESSAQVQRQRMTEAVKRCGSYGNDLPDIVDMLLTLKKKERSICLFNPDFLKDKINAAVEALEICEDDDEEEDDEMHRQMMIAEKKKENRGVEIKARAYVPSPPKSPLKNRKSVSPPRVANHTTTAVDNVVIPPRKSKAIPIVAPPILDTPKAAEIKAMLASFDGKAIHEKKQLLGDQLFPLVKATGIKHAPKVTIRLLDTIELETLAKIMFDKEALKTQVDKAFASL</sequence>
<dbReference type="GO" id="GO:0003723">
    <property type="term" value="F:RNA binding"/>
    <property type="evidence" value="ECO:0007669"/>
    <property type="project" value="UniProtKB-UniRule"/>
</dbReference>
<comment type="caution">
    <text evidence="8">The sequence shown here is derived from an EMBL/GenBank/DDBJ whole genome shotgun (WGS) entry which is preliminary data.</text>
</comment>
<evidence type="ECO:0000259" key="6">
    <source>
        <dbReference type="PROSITE" id="PS50102"/>
    </source>
</evidence>
<gene>
    <name evidence="8" type="ORF">FB192DRAFT_1357097</name>
</gene>
<keyword evidence="2" id="KW-0677">Repeat</keyword>
<evidence type="ECO:0000256" key="5">
    <source>
        <dbReference type="SAM" id="MobiDB-lite"/>
    </source>
</evidence>
<organism evidence="8 9">
    <name type="scientific">Mucor circinelloides f. lusitanicus</name>
    <name type="common">Mucor racemosus var. lusitanicus</name>
    <dbReference type="NCBI Taxonomy" id="29924"/>
    <lineage>
        <taxon>Eukaryota</taxon>
        <taxon>Fungi</taxon>
        <taxon>Fungi incertae sedis</taxon>
        <taxon>Mucoromycota</taxon>
        <taxon>Mucoromycotina</taxon>
        <taxon>Mucoromycetes</taxon>
        <taxon>Mucorales</taxon>
        <taxon>Mucorineae</taxon>
        <taxon>Mucoraceae</taxon>
        <taxon>Mucor</taxon>
    </lineage>
</organism>